<feature type="domain" description="Carboxymuconolactone decarboxylase-like" evidence="2">
    <location>
        <begin position="54"/>
        <end position="119"/>
    </location>
</feature>
<dbReference type="Gene3D" id="3.40.50.1820">
    <property type="entry name" value="alpha/beta hydrolase"/>
    <property type="match status" value="1"/>
</dbReference>
<evidence type="ECO:0000259" key="3">
    <source>
        <dbReference type="Pfam" id="PF12697"/>
    </source>
</evidence>
<evidence type="ECO:0000259" key="2">
    <source>
        <dbReference type="Pfam" id="PF02627"/>
    </source>
</evidence>
<reference evidence="4 5" key="1">
    <citation type="submission" date="2014-04" db="EMBL/GenBank/DDBJ databases">
        <authorList>
            <consortium name="DOE Joint Genome Institute"/>
            <person name="Kuo A."/>
            <person name="Kohler A."/>
            <person name="Nagy L.G."/>
            <person name="Floudas D."/>
            <person name="Copeland A."/>
            <person name="Barry K.W."/>
            <person name="Cichocki N."/>
            <person name="Veneault-Fourrey C."/>
            <person name="LaButti K."/>
            <person name="Lindquist E.A."/>
            <person name="Lipzen A."/>
            <person name="Lundell T."/>
            <person name="Morin E."/>
            <person name="Murat C."/>
            <person name="Sun H."/>
            <person name="Tunlid A."/>
            <person name="Henrissat B."/>
            <person name="Grigoriev I.V."/>
            <person name="Hibbett D.S."/>
            <person name="Martin F."/>
            <person name="Nordberg H.P."/>
            <person name="Cantor M.N."/>
            <person name="Hua S.X."/>
        </authorList>
    </citation>
    <scope>NUCLEOTIDE SEQUENCE [LARGE SCALE GENOMIC DNA]</scope>
    <source>
        <strain evidence="4 5">LaAM-08-1</strain>
    </source>
</reference>
<accession>A0A0C9XEA2</accession>
<evidence type="ECO:0008006" key="6">
    <source>
        <dbReference type="Google" id="ProtNLM"/>
    </source>
</evidence>
<dbReference type="HOGENOM" id="CLU_576292_0_0_1"/>
<dbReference type="InterPro" id="IPR029058">
    <property type="entry name" value="AB_hydrolase_fold"/>
</dbReference>
<dbReference type="GO" id="GO:0051920">
    <property type="term" value="F:peroxiredoxin activity"/>
    <property type="evidence" value="ECO:0007669"/>
    <property type="project" value="InterPro"/>
</dbReference>
<sequence length="584" mass="62236">MVKPTDYEIGPSRIVSGRYPPPGTNTHADAIRERRGARGITALDANLLHFPSMAGGYNTLLGAIRDKGSLSVDIRELMILRVAALNNAALEWIYHEAVGRKGGLTDGQLYIIRDVATPLPPMGGIFTPLQAAALAFTDASTKDVSVPKQTSAELMNQLRCSLKEADAAMGEEELKAKAEDLYVEATMVVAAYNMVSRFLVATDVGGLSDLEVPWPVNVEERFIPTPSYPSLPLPNSNSTHSPASGTSTTQTHNLHIRTITTSPTAPWLVFANSLLTDKRMWNVVLPFFVDGGTGYNILLHSQRGHGLSELPSQRPPSEGEEDQRRTTIPLLAADIHHLISTIIGRRAQSEDGQTHTPEVHIIGVSQGGAAALAYYALYGSSVTEGVKVKSIVACDTAPRTPPGNKEAWEDRISLALGSTVEAEGDVYARTIGMPKLAKVTLPRWFPPGSGLPLGGGSAFLKAREAWLGDMVSHTPVAGFVAGAGALGSYDIALPPSPLHAEAPVKESETDVTRVLLIAGSLDGGGKVGKGLKDFAKRWTEEGRQVVVEYVEVEGAGHLPMVDMPERFCKVLGAWLGVGKGGLGV</sequence>
<feature type="compositionally biased region" description="Low complexity" evidence="1">
    <location>
        <begin position="233"/>
        <end position="242"/>
    </location>
</feature>
<protein>
    <recommendedName>
        <fullName evidence="6">Alpha/beta-hydrolase</fullName>
    </recommendedName>
</protein>
<feature type="domain" description="AB hydrolase-1" evidence="3">
    <location>
        <begin position="268"/>
        <end position="569"/>
    </location>
</feature>
<dbReference type="SUPFAM" id="SSF53474">
    <property type="entry name" value="alpha/beta-Hydrolases"/>
    <property type="match status" value="1"/>
</dbReference>
<dbReference type="InterPro" id="IPR029032">
    <property type="entry name" value="AhpD-like"/>
</dbReference>
<keyword evidence="5" id="KW-1185">Reference proteome</keyword>
<dbReference type="InterPro" id="IPR000073">
    <property type="entry name" value="AB_hydrolase_1"/>
</dbReference>
<evidence type="ECO:0000313" key="4">
    <source>
        <dbReference type="EMBL" id="KIK03236.1"/>
    </source>
</evidence>
<dbReference type="Pfam" id="PF02627">
    <property type="entry name" value="CMD"/>
    <property type="match status" value="1"/>
</dbReference>
<dbReference type="PANTHER" id="PTHR34846:SF11">
    <property type="entry name" value="4-CARBOXYMUCONOLACTONE DECARBOXYLASE FAMILY PROTEIN (AFU_ORTHOLOGUE AFUA_6G11590)"/>
    <property type="match status" value="1"/>
</dbReference>
<dbReference type="EMBL" id="KN838582">
    <property type="protein sequence ID" value="KIK03236.1"/>
    <property type="molecule type" value="Genomic_DNA"/>
</dbReference>
<name>A0A0C9XEA2_9AGAR</name>
<dbReference type="Proteomes" id="UP000054477">
    <property type="component" value="Unassembled WGS sequence"/>
</dbReference>
<evidence type="ECO:0000256" key="1">
    <source>
        <dbReference type="SAM" id="MobiDB-lite"/>
    </source>
</evidence>
<gene>
    <name evidence="4" type="ORF">K443DRAFT_95435</name>
</gene>
<reference evidence="5" key="2">
    <citation type="submission" date="2015-01" db="EMBL/GenBank/DDBJ databases">
        <title>Evolutionary Origins and Diversification of the Mycorrhizal Mutualists.</title>
        <authorList>
            <consortium name="DOE Joint Genome Institute"/>
            <consortium name="Mycorrhizal Genomics Consortium"/>
            <person name="Kohler A."/>
            <person name="Kuo A."/>
            <person name="Nagy L.G."/>
            <person name="Floudas D."/>
            <person name="Copeland A."/>
            <person name="Barry K.W."/>
            <person name="Cichocki N."/>
            <person name="Veneault-Fourrey C."/>
            <person name="LaButti K."/>
            <person name="Lindquist E.A."/>
            <person name="Lipzen A."/>
            <person name="Lundell T."/>
            <person name="Morin E."/>
            <person name="Murat C."/>
            <person name="Riley R."/>
            <person name="Ohm R."/>
            <person name="Sun H."/>
            <person name="Tunlid A."/>
            <person name="Henrissat B."/>
            <person name="Grigoriev I.V."/>
            <person name="Hibbett D.S."/>
            <person name="Martin F."/>
        </authorList>
    </citation>
    <scope>NUCLEOTIDE SEQUENCE [LARGE SCALE GENOMIC DNA]</scope>
    <source>
        <strain evidence="5">LaAM-08-1</strain>
    </source>
</reference>
<dbReference type="Pfam" id="PF12697">
    <property type="entry name" value="Abhydrolase_6"/>
    <property type="match status" value="1"/>
</dbReference>
<evidence type="ECO:0000313" key="5">
    <source>
        <dbReference type="Proteomes" id="UP000054477"/>
    </source>
</evidence>
<dbReference type="PANTHER" id="PTHR34846">
    <property type="entry name" value="4-CARBOXYMUCONOLACTONE DECARBOXYLASE FAMILY PROTEIN (AFU_ORTHOLOGUE AFUA_6G11590)"/>
    <property type="match status" value="1"/>
</dbReference>
<feature type="region of interest" description="Disordered" evidence="1">
    <location>
        <begin position="229"/>
        <end position="251"/>
    </location>
</feature>
<dbReference type="AlphaFoldDB" id="A0A0C9XEA2"/>
<dbReference type="STRING" id="1095629.A0A0C9XEA2"/>
<organism evidence="4 5">
    <name type="scientific">Laccaria amethystina LaAM-08-1</name>
    <dbReference type="NCBI Taxonomy" id="1095629"/>
    <lineage>
        <taxon>Eukaryota</taxon>
        <taxon>Fungi</taxon>
        <taxon>Dikarya</taxon>
        <taxon>Basidiomycota</taxon>
        <taxon>Agaricomycotina</taxon>
        <taxon>Agaricomycetes</taxon>
        <taxon>Agaricomycetidae</taxon>
        <taxon>Agaricales</taxon>
        <taxon>Agaricineae</taxon>
        <taxon>Hydnangiaceae</taxon>
        <taxon>Laccaria</taxon>
    </lineage>
</organism>
<dbReference type="InterPro" id="IPR003779">
    <property type="entry name" value="CMD-like"/>
</dbReference>
<proteinExistence type="predicted"/>
<dbReference type="OrthoDB" id="9998495at2759"/>
<dbReference type="Gene3D" id="1.20.1290.10">
    <property type="entry name" value="AhpD-like"/>
    <property type="match status" value="1"/>
</dbReference>
<dbReference type="SUPFAM" id="SSF69118">
    <property type="entry name" value="AhpD-like"/>
    <property type="match status" value="1"/>
</dbReference>